<dbReference type="STRING" id="1121400.SAMN02746065_11456"/>
<evidence type="ECO:0000313" key="4">
    <source>
        <dbReference type="EMBL" id="SMC89982.1"/>
    </source>
</evidence>
<dbReference type="PRINTS" id="PR00301">
    <property type="entry name" value="HEATSHOCK70"/>
</dbReference>
<sequence>MSAIFGIDFGTSNSALSVSMNNEVKLLNVDKENPISNSLKSILYFLKEDGRANSYVGHEGVQKYIENEADGRYIQSIKTFLPNKEFDRTSIYGKQYTLEALISIFLTVMKERGEKIINQEVSDLVLGRPVIFSQDPERDQLAQDRLIRAAKLAGFKNISFQLEPIAAALAYEKTIKDGKEQLVLVGDFGGGSSDFTIHKAGNNSKSNREKDILSVGGVYIGGDIFDSQIMREKVATYYGKNVKAKSMWSDNFFGLSPIVISKLTQWHLIPQLRLPSTLKNIKELKVNAGLKDQKLLENLENLIESNYGYLLFQSIEKSKCELSHKESSHVYFNDYEICIDELITRDEFEGFIREKVSSINTCIDSTLRDAGLTSSDIDVVFLTGGSSYIPLIRSLFDQRMGADKIRTADAFTSVAYGLGLHGSMI</sequence>
<dbReference type="OrthoDB" id="9807934at2"/>
<dbReference type="RefSeq" id="WP_084069926.1">
    <property type="nucleotide sequence ID" value="NZ_FWXY01000014.1"/>
</dbReference>
<proteinExistence type="inferred from homology"/>
<dbReference type="PROSITE" id="PS01036">
    <property type="entry name" value="HSP70_3"/>
    <property type="match status" value="1"/>
</dbReference>
<dbReference type="Gene3D" id="3.90.640.10">
    <property type="entry name" value="Actin, Chain A, domain 4"/>
    <property type="match status" value="2"/>
</dbReference>
<evidence type="ECO:0000256" key="2">
    <source>
        <dbReference type="ARBA" id="ARBA00022741"/>
    </source>
</evidence>
<dbReference type="InterPro" id="IPR018181">
    <property type="entry name" value="Heat_shock_70_CS"/>
</dbReference>
<evidence type="ECO:0000313" key="5">
    <source>
        <dbReference type="Proteomes" id="UP000192418"/>
    </source>
</evidence>
<evidence type="ECO:0000256" key="1">
    <source>
        <dbReference type="ARBA" id="ARBA00007381"/>
    </source>
</evidence>
<comment type="similarity">
    <text evidence="1">Belongs to the heat shock protein 70 family.</text>
</comment>
<dbReference type="SUPFAM" id="SSF53067">
    <property type="entry name" value="Actin-like ATPase domain"/>
    <property type="match status" value="2"/>
</dbReference>
<keyword evidence="3" id="KW-0067">ATP-binding</keyword>
<dbReference type="Proteomes" id="UP000192418">
    <property type="component" value="Unassembled WGS sequence"/>
</dbReference>
<reference evidence="4 5" key="1">
    <citation type="submission" date="2017-04" db="EMBL/GenBank/DDBJ databases">
        <authorList>
            <person name="Afonso C.L."/>
            <person name="Miller P.J."/>
            <person name="Scott M.A."/>
            <person name="Spackman E."/>
            <person name="Goraichik I."/>
            <person name="Dimitrov K.M."/>
            <person name="Suarez D.L."/>
            <person name="Swayne D.E."/>
        </authorList>
    </citation>
    <scope>NUCLEOTIDE SEQUENCE [LARGE SCALE GENOMIC DNA]</scope>
    <source>
        <strain evidence="4 5">DSM 3385</strain>
    </source>
</reference>
<evidence type="ECO:0000256" key="3">
    <source>
        <dbReference type="ARBA" id="ARBA00022840"/>
    </source>
</evidence>
<dbReference type="InterPro" id="IPR042054">
    <property type="entry name" value="YegD-like"/>
</dbReference>
<dbReference type="InterPro" id="IPR043129">
    <property type="entry name" value="ATPase_NBD"/>
</dbReference>
<gene>
    <name evidence="4" type="ORF">SAMN02746065_11456</name>
</gene>
<dbReference type="CDD" id="cd10231">
    <property type="entry name" value="ASKHA_NBD_HSP70_YegD-like"/>
    <property type="match status" value="1"/>
</dbReference>
<keyword evidence="5" id="KW-1185">Reference proteome</keyword>
<dbReference type="PANTHER" id="PTHR19375">
    <property type="entry name" value="HEAT SHOCK PROTEIN 70KDA"/>
    <property type="match status" value="1"/>
</dbReference>
<accession>A0A1W2CYT0</accession>
<dbReference type="Gene3D" id="3.30.420.40">
    <property type="match status" value="3"/>
</dbReference>
<keyword evidence="2" id="KW-0547">Nucleotide-binding</keyword>
<dbReference type="GO" id="GO:0140662">
    <property type="term" value="F:ATP-dependent protein folding chaperone"/>
    <property type="evidence" value="ECO:0007669"/>
    <property type="project" value="InterPro"/>
</dbReference>
<protein>
    <submittedName>
        <fullName evidence="4">Hypothetical chaperone protein</fullName>
    </submittedName>
</protein>
<dbReference type="InterPro" id="IPR013126">
    <property type="entry name" value="Hsp_70_fam"/>
</dbReference>
<organism evidence="4 5">
    <name type="scientific">Desulfocicer vacuolatum DSM 3385</name>
    <dbReference type="NCBI Taxonomy" id="1121400"/>
    <lineage>
        <taxon>Bacteria</taxon>
        <taxon>Pseudomonadati</taxon>
        <taxon>Thermodesulfobacteriota</taxon>
        <taxon>Desulfobacteria</taxon>
        <taxon>Desulfobacterales</taxon>
        <taxon>Desulfobacteraceae</taxon>
        <taxon>Desulfocicer</taxon>
    </lineage>
</organism>
<dbReference type="Pfam" id="PF00012">
    <property type="entry name" value="HSP70"/>
    <property type="match status" value="2"/>
</dbReference>
<dbReference type="AlphaFoldDB" id="A0A1W2CYT0"/>
<dbReference type="GO" id="GO:0005524">
    <property type="term" value="F:ATP binding"/>
    <property type="evidence" value="ECO:0007669"/>
    <property type="project" value="UniProtKB-KW"/>
</dbReference>
<name>A0A1W2CYT0_9BACT</name>
<dbReference type="EMBL" id="FWXY01000014">
    <property type="protein sequence ID" value="SMC89982.1"/>
    <property type="molecule type" value="Genomic_DNA"/>
</dbReference>